<feature type="domain" description="UBC core" evidence="1">
    <location>
        <begin position="18"/>
        <end position="174"/>
    </location>
</feature>
<dbReference type="Gene3D" id="3.10.110.10">
    <property type="entry name" value="Ubiquitin Conjugating Enzyme"/>
    <property type="match status" value="1"/>
</dbReference>
<evidence type="ECO:0000259" key="1">
    <source>
        <dbReference type="PROSITE" id="PS50127"/>
    </source>
</evidence>
<comment type="caution">
    <text evidence="2">The sequence shown here is derived from an EMBL/GenBank/DDBJ whole genome shotgun (WGS) entry which is preliminary data.</text>
</comment>
<dbReference type="SUPFAM" id="SSF54495">
    <property type="entry name" value="UBC-like"/>
    <property type="match status" value="1"/>
</dbReference>
<dbReference type="EMBL" id="CAJNOL010000729">
    <property type="protein sequence ID" value="CAF1180337.1"/>
    <property type="molecule type" value="Genomic_DNA"/>
</dbReference>
<keyword evidence="5" id="KW-1185">Reference proteome</keyword>
<proteinExistence type="predicted"/>
<evidence type="ECO:0000313" key="3">
    <source>
        <dbReference type="EMBL" id="CAF1180337.1"/>
    </source>
</evidence>
<dbReference type="InterPro" id="IPR000608">
    <property type="entry name" value="UBC"/>
</dbReference>
<dbReference type="Proteomes" id="UP000663870">
    <property type="component" value="Unassembled WGS sequence"/>
</dbReference>
<evidence type="ECO:0000313" key="2">
    <source>
        <dbReference type="EMBL" id="CAF1037096.1"/>
    </source>
</evidence>
<dbReference type="PANTHER" id="PTHR24068">
    <property type="entry name" value="UBIQUITIN-CONJUGATING ENZYME E2"/>
    <property type="match status" value="1"/>
</dbReference>
<dbReference type="EMBL" id="CAJNOH010000428">
    <property type="protein sequence ID" value="CAF1037096.1"/>
    <property type="molecule type" value="Genomic_DNA"/>
</dbReference>
<gene>
    <name evidence="3" type="ORF">JXQ802_LOCUS23309</name>
    <name evidence="2" type="ORF">PYM288_LOCUS16448</name>
</gene>
<dbReference type="Pfam" id="PF00179">
    <property type="entry name" value="UQ_con"/>
    <property type="match status" value="1"/>
</dbReference>
<accession>A0A814JG02</accession>
<dbReference type="SMART" id="SM00212">
    <property type="entry name" value="UBCc"/>
    <property type="match status" value="1"/>
</dbReference>
<sequence>MAEAAAPSPLNKKLWTELSKVKLLNEDSNLKQGKFFYENSSFEYPQDELPENYAQNVIVGRLWLTSNIYKNHALKIEIHLPPGYPMKPPEVVLVTPIYHPNVDEKNRICDHRLNASESWNNKSTLIDVLEIIVDALDNPKPENMPTNTDVAKEFMQNRAEYERKATAMIQKNGLPR</sequence>
<organism evidence="2 4">
    <name type="scientific">Rotaria sordida</name>
    <dbReference type="NCBI Taxonomy" id="392033"/>
    <lineage>
        <taxon>Eukaryota</taxon>
        <taxon>Metazoa</taxon>
        <taxon>Spiralia</taxon>
        <taxon>Gnathifera</taxon>
        <taxon>Rotifera</taxon>
        <taxon>Eurotatoria</taxon>
        <taxon>Bdelloidea</taxon>
        <taxon>Philodinida</taxon>
        <taxon>Philodinidae</taxon>
        <taxon>Rotaria</taxon>
    </lineage>
</organism>
<evidence type="ECO:0000313" key="5">
    <source>
        <dbReference type="Proteomes" id="UP000663870"/>
    </source>
</evidence>
<dbReference type="Proteomes" id="UP000663854">
    <property type="component" value="Unassembled WGS sequence"/>
</dbReference>
<evidence type="ECO:0000313" key="4">
    <source>
        <dbReference type="Proteomes" id="UP000663854"/>
    </source>
</evidence>
<dbReference type="InterPro" id="IPR016135">
    <property type="entry name" value="UBQ-conjugating_enzyme/RWD"/>
</dbReference>
<dbReference type="PROSITE" id="PS50127">
    <property type="entry name" value="UBC_2"/>
    <property type="match status" value="1"/>
</dbReference>
<reference evidence="2" key="1">
    <citation type="submission" date="2021-02" db="EMBL/GenBank/DDBJ databases">
        <authorList>
            <person name="Nowell W R."/>
        </authorList>
    </citation>
    <scope>NUCLEOTIDE SEQUENCE</scope>
</reference>
<name>A0A814JG02_9BILA</name>
<dbReference type="AlphaFoldDB" id="A0A814JG02"/>
<protein>
    <recommendedName>
        <fullName evidence="1">UBC core domain-containing protein</fullName>
    </recommendedName>
</protein>